<protein>
    <submittedName>
        <fullName evidence="4">CRAL-TRIO domain-containing protein</fullName>
    </submittedName>
</protein>
<feature type="coiled-coil region" evidence="1">
    <location>
        <begin position="392"/>
        <end position="422"/>
    </location>
</feature>
<keyword evidence="2" id="KW-0812">Transmembrane</keyword>
<organism evidence="4 5">
    <name type="scientific">Syncephalastrum racemosum</name>
    <name type="common">Filamentous fungus</name>
    <dbReference type="NCBI Taxonomy" id="13706"/>
    <lineage>
        <taxon>Eukaryota</taxon>
        <taxon>Fungi</taxon>
        <taxon>Fungi incertae sedis</taxon>
        <taxon>Mucoromycota</taxon>
        <taxon>Mucoromycotina</taxon>
        <taxon>Mucoromycetes</taxon>
        <taxon>Mucorales</taxon>
        <taxon>Syncephalastraceae</taxon>
        <taxon>Syncephalastrum</taxon>
    </lineage>
</organism>
<dbReference type="InterPro" id="IPR036865">
    <property type="entry name" value="CRAL-TRIO_dom_sf"/>
</dbReference>
<dbReference type="SUPFAM" id="SSF52087">
    <property type="entry name" value="CRAL/TRIO domain"/>
    <property type="match status" value="1"/>
</dbReference>
<dbReference type="SMART" id="SM00516">
    <property type="entry name" value="SEC14"/>
    <property type="match status" value="1"/>
</dbReference>
<comment type="caution">
    <text evidence="4">The sequence shown here is derived from an EMBL/GenBank/DDBJ whole genome shotgun (WGS) entry which is preliminary data.</text>
</comment>
<dbReference type="PANTHER" id="PTHR46590:SF4">
    <property type="entry name" value="CRAL-TRIO DOMAIN-CONTAINING PROTEIN"/>
    <property type="match status" value="1"/>
</dbReference>
<keyword evidence="2" id="KW-1133">Transmembrane helix</keyword>
<evidence type="ECO:0000313" key="4">
    <source>
        <dbReference type="EMBL" id="ORZ02642.1"/>
    </source>
</evidence>
<accession>A0A1X2HSS3</accession>
<evidence type="ECO:0000256" key="1">
    <source>
        <dbReference type="SAM" id="Coils"/>
    </source>
</evidence>
<dbReference type="PROSITE" id="PS50191">
    <property type="entry name" value="CRAL_TRIO"/>
    <property type="match status" value="1"/>
</dbReference>
<dbReference type="SUPFAM" id="SSF46938">
    <property type="entry name" value="CRAL/TRIO N-terminal domain"/>
    <property type="match status" value="1"/>
</dbReference>
<gene>
    <name evidence="4" type="ORF">BCR43DRAFT_449618</name>
</gene>
<name>A0A1X2HSS3_SYNRA</name>
<dbReference type="InterPro" id="IPR036273">
    <property type="entry name" value="CRAL/TRIO_N_dom_sf"/>
</dbReference>
<evidence type="ECO:0000259" key="3">
    <source>
        <dbReference type="PROSITE" id="PS50191"/>
    </source>
</evidence>
<feature type="domain" description="CRAL-TRIO" evidence="3">
    <location>
        <begin position="107"/>
        <end position="268"/>
    </location>
</feature>
<dbReference type="Proteomes" id="UP000242180">
    <property type="component" value="Unassembled WGS sequence"/>
</dbReference>
<keyword evidence="1" id="KW-0175">Coiled coil</keyword>
<feature type="transmembrane region" description="Helical" evidence="2">
    <location>
        <begin position="477"/>
        <end position="499"/>
    </location>
</feature>
<proteinExistence type="predicted"/>
<keyword evidence="2" id="KW-0472">Membrane</keyword>
<dbReference type="InterPro" id="IPR052432">
    <property type="entry name" value="PITP/CRAL-TRIO"/>
</dbReference>
<dbReference type="EMBL" id="MCGN01000001">
    <property type="protein sequence ID" value="ORZ02642.1"/>
    <property type="molecule type" value="Genomic_DNA"/>
</dbReference>
<dbReference type="Pfam" id="PF00650">
    <property type="entry name" value="CRAL_TRIO"/>
    <property type="match status" value="1"/>
</dbReference>
<dbReference type="STRING" id="13706.A0A1X2HSS3"/>
<reference evidence="4 5" key="1">
    <citation type="submission" date="2016-07" db="EMBL/GenBank/DDBJ databases">
        <title>Pervasive Adenine N6-methylation of Active Genes in Fungi.</title>
        <authorList>
            <consortium name="DOE Joint Genome Institute"/>
            <person name="Mondo S.J."/>
            <person name="Dannebaum R.O."/>
            <person name="Kuo R.C."/>
            <person name="Labutti K."/>
            <person name="Haridas S."/>
            <person name="Kuo A."/>
            <person name="Salamov A."/>
            <person name="Ahrendt S.R."/>
            <person name="Lipzen A."/>
            <person name="Sullivan W."/>
            <person name="Andreopoulos W.B."/>
            <person name="Clum A."/>
            <person name="Lindquist E."/>
            <person name="Daum C."/>
            <person name="Ramamoorthy G.K."/>
            <person name="Gryganskyi A."/>
            <person name="Culley D."/>
            <person name="Magnuson J.K."/>
            <person name="James T.Y."/>
            <person name="O'Malley M.A."/>
            <person name="Stajich J.E."/>
            <person name="Spatafora J.W."/>
            <person name="Visel A."/>
            <person name="Grigoriev I.V."/>
        </authorList>
    </citation>
    <scope>NUCLEOTIDE SEQUENCE [LARGE SCALE GENOMIC DNA]</scope>
    <source>
        <strain evidence="4 5">NRRL 2496</strain>
    </source>
</reference>
<dbReference type="PANTHER" id="PTHR46590">
    <property type="entry name" value="PHOSPHATIDYLINOSITOL TRANSFER PROTEIN CSR1-RELATED"/>
    <property type="match status" value="1"/>
</dbReference>
<evidence type="ECO:0000313" key="5">
    <source>
        <dbReference type="Proteomes" id="UP000242180"/>
    </source>
</evidence>
<keyword evidence="5" id="KW-1185">Reference proteome</keyword>
<dbReference type="CDD" id="cd00170">
    <property type="entry name" value="SEC14"/>
    <property type="match status" value="1"/>
</dbReference>
<dbReference type="AlphaFoldDB" id="A0A1X2HSS3"/>
<dbReference type="InterPro" id="IPR001251">
    <property type="entry name" value="CRAL-TRIO_dom"/>
</dbReference>
<sequence>MLPLLQEKAILLDSQYKEHKNIIIDLSNKLQQALPTLDLSPLELQDARTFLQDHVNVFRFLRNFEFDEQKAYDGLLDTVIWRRDNGVGAMTWESVAHEFFDGGFAFFHSQDKLGRPMAVVRMRYFPQFSDKSRSLTEYIQPYACLVMEIARKIMRDITHDREKKGVEPALVSQMVVIIDIGKAPFIPVEAQLIQTLVSMMDNRFPGFMGSIYVMNFGWMYQGLWQMVKYLLSDQARSRISFPSAKEILEIVDPDCLLEELGGKDPYSWTFDTDQAIQRYGTRALEHQVEVPLPSPVASPHMGARSMRSDSVSSDEFFDAVDTFSLYSSYATPGSTYATPGTRTPVLSTFPSNALLPIHSSPQASFCYWTGLHMGAAFLTSFVRAPQSHPIDTVDLSDRLMLLQQQQQQLQDEIDDVHLLQEDTLDAMQHELVAVERHTPHFPHLLPPDDPQSAYAMAPVRVQLQKMEQRIVRLTRRLFRLTFAYKGAVYWVLLYIFLRGPVENVLRRSLVTLIPTQQKVAYTTIGLTAAVAGLIGTSITPAITEPPRRRGR</sequence>
<feature type="transmembrane region" description="Helical" evidence="2">
    <location>
        <begin position="519"/>
        <end position="542"/>
    </location>
</feature>
<dbReference type="OrthoDB" id="75724at2759"/>
<dbReference type="Gene3D" id="3.40.525.10">
    <property type="entry name" value="CRAL-TRIO lipid binding domain"/>
    <property type="match status" value="1"/>
</dbReference>
<dbReference type="InParanoid" id="A0A1X2HSS3"/>
<evidence type="ECO:0000256" key="2">
    <source>
        <dbReference type="SAM" id="Phobius"/>
    </source>
</evidence>
<dbReference type="OMA" id="MNFGWMY"/>